<organism evidence="2 3">
    <name type="scientific">Acidovorax cavernicola</name>
    <dbReference type="NCBI Taxonomy" id="1675792"/>
    <lineage>
        <taxon>Bacteria</taxon>
        <taxon>Pseudomonadati</taxon>
        <taxon>Pseudomonadota</taxon>
        <taxon>Betaproteobacteria</taxon>
        <taxon>Burkholderiales</taxon>
        <taxon>Comamonadaceae</taxon>
        <taxon>Acidovorax</taxon>
    </lineage>
</organism>
<gene>
    <name evidence="2" type="ORF">D3H34_27330</name>
</gene>
<name>A0A9X8D0E5_9BURK</name>
<dbReference type="OrthoDB" id="9961162at2"/>
<keyword evidence="1" id="KW-0175">Coiled coil</keyword>
<sequence length="225" mass="24263">MTTPLQQAFEAAQAEPEASAPIVCTVAGPRTPYSAQLYTGEELRPTSARPGAYDALTLPSVFMGRRVAAPAASTLNFVHTSGRRDFLGTKAEGQRFTAIAPAAQGDQGNYLPKPGSVPSLVLAHLQEHGGHLTYSEITQRFGIPQSSTTAVFKKALDSGALVRLLHNERVVIALPGYTPPPDTPKPSKDLIALQARIEKRRQEVAAMERELAQLQSRALRELITK</sequence>
<accession>A0A9X8D0E5</accession>
<evidence type="ECO:0000256" key="1">
    <source>
        <dbReference type="SAM" id="Coils"/>
    </source>
</evidence>
<dbReference type="Proteomes" id="UP000265619">
    <property type="component" value="Unassembled WGS sequence"/>
</dbReference>
<feature type="coiled-coil region" evidence="1">
    <location>
        <begin position="190"/>
        <end position="217"/>
    </location>
</feature>
<evidence type="ECO:0000313" key="3">
    <source>
        <dbReference type="Proteomes" id="UP000265619"/>
    </source>
</evidence>
<dbReference type="RefSeq" id="WP_119557635.1">
    <property type="nucleotide sequence ID" value="NZ_QXMN01000051.1"/>
</dbReference>
<dbReference type="AlphaFoldDB" id="A0A9X8D0E5"/>
<keyword evidence="3" id="KW-1185">Reference proteome</keyword>
<dbReference type="EMBL" id="QXMN01000051">
    <property type="protein sequence ID" value="RIX74447.1"/>
    <property type="molecule type" value="Genomic_DNA"/>
</dbReference>
<evidence type="ECO:0000313" key="2">
    <source>
        <dbReference type="EMBL" id="RIX74447.1"/>
    </source>
</evidence>
<protein>
    <submittedName>
        <fullName evidence="2">Uncharacterized protein</fullName>
    </submittedName>
</protein>
<reference evidence="2 3" key="1">
    <citation type="submission" date="2018-09" db="EMBL/GenBank/DDBJ databases">
        <title>Acidovorax cavernicola nov. sp. isolated from Gruta de las Maravillas (Aracena, Spain).</title>
        <authorList>
            <person name="Jurado V."/>
            <person name="Gutierrez-Patricio S."/>
            <person name="Gonzalez-Pimentel J.L."/>
            <person name="Miller A.Z."/>
            <person name="Laiz L."/>
            <person name="Saiz-Jimenez C."/>
        </authorList>
    </citation>
    <scope>NUCLEOTIDE SEQUENCE [LARGE SCALE GENOMIC DNA]</scope>
    <source>
        <strain evidence="2 3">1011MAR4D40.2</strain>
    </source>
</reference>
<proteinExistence type="predicted"/>
<comment type="caution">
    <text evidence="2">The sequence shown here is derived from an EMBL/GenBank/DDBJ whole genome shotgun (WGS) entry which is preliminary data.</text>
</comment>